<dbReference type="RefSeq" id="WP_249697226.1">
    <property type="nucleotide sequence ID" value="NZ_JAMFLX010000001.1"/>
</dbReference>
<dbReference type="SUPFAM" id="SSF101898">
    <property type="entry name" value="NHL repeat"/>
    <property type="match status" value="1"/>
</dbReference>
<feature type="domain" description="Cadherin-like" evidence="3">
    <location>
        <begin position="317"/>
        <end position="424"/>
    </location>
</feature>
<keyword evidence="5" id="KW-1185">Reference proteome</keyword>
<keyword evidence="1" id="KW-0106">Calcium</keyword>
<feature type="compositionally biased region" description="Low complexity" evidence="2">
    <location>
        <begin position="92"/>
        <end position="118"/>
    </location>
</feature>
<reference evidence="4 5" key="1">
    <citation type="submission" date="2022-05" db="EMBL/GenBank/DDBJ databases">
        <authorList>
            <person name="Park J.-S."/>
        </authorList>
    </citation>
    <scope>NUCLEOTIDE SEQUENCE [LARGE SCALE GENOMIC DNA]</scope>
    <source>
        <strain evidence="4 5">2012CJ34-2</strain>
    </source>
</reference>
<dbReference type="InterPro" id="IPR018511">
    <property type="entry name" value="Hemolysin-typ_Ca-bd_CS"/>
</dbReference>
<feature type="compositionally biased region" description="Low complexity" evidence="2">
    <location>
        <begin position="171"/>
        <end position="185"/>
    </location>
</feature>
<evidence type="ECO:0000313" key="4">
    <source>
        <dbReference type="EMBL" id="MCL6268388.1"/>
    </source>
</evidence>
<dbReference type="Pfam" id="PF17892">
    <property type="entry name" value="Cadherin_5"/>
    <property type="match status" value="1"/>
</dbReference>
<accession>A0ABT0PAU6</accession>
<dbReference type="Gene3D" id="2.150.10.10">
    <property type="entry name" value="Serralysin-like metalloprotease, C-terminal"/>
    <property type="match status" value="1"/>
</dbReference>
<evidence type="ECO:0000313" key="5">
    <source>
        <dbReference type="Proteomes" id="UP001203338"/>
    </source>
</evidence>
<dbReference type="InterPro" id="IPR041690">
    <property type="entry name" value="Cadherin_5"/>
</dbReference>
<gene>
    <name evidence="4" type="ORF">M3P05_00295</name>
</gene>
<dbReference type="InterPro" id="IPR001343">
    <property type="entry name" value="Hemolysn_Ca-bd"/>
</dbReference>
<organism evidence="4 5">
    <name type="scientific">Parendozoicomonas callyspongiae</name>
    <dbReference type="NCBI Taxonomy" id="2942213"/>
    <lineage>
        <taxon>Bacteria</taxon>
        <taxon>Pseudomonadati</taxon>
        <taxon>Pseudomonadota</taxon>
        <taxon>Gammaproteobacteria</taxon>
        <taxon>Oceanospirillales</taxon>
        <taxon>Endozoicomonadaceae</taxon>
        <taxon>Parendozoicomonas</taxon>
    </lineage>
</organism>
<dbReference type="Proteomes" id="UP001203338">
    <property type="component" value="Unassembled WGS sequence"/>
</dbReference>
<dbReference type="Pfam" id="PF17963">
    <property type="entry name" value="Big_9"/>
    <property type="match status" value="1"/>
</dbReference>
<feature type="region of interest" description="Disordered" evidence="2">
    <location>
        <begin position="90"/>
        <end position="208"/>
    </location>
</feature>
<dbReference type="NCBIfam" id="TIGR03661">
    <property type="entry name" value="T1SS_VCA0849"/>
    <property type="match status" value="1"/>
</dbReference>
<dbReference type="PROSITE" id="PS00330">
    <property type="entry name" value="HEMOLYSIN_CALCIUM"/>
    <property type="match status" value="1"/>
</dbReference>
<evidence type="ECO:0000256" key="1">
    <source>
        <dbReference type="ARBA" id="ARBA00022837"/>
    </source>
</evidence>
<comment type="caution">
    <text evidence="4">The sequence shown here is derived from an EMBL/GenBank/DDBJ whole genome shotgun (WGS) entry which is preliminary data.</text>
</comment>
<evidence type="ECO:0000259" key="3">
    <source>
        <dbReference type="Pfam" id="PF17892"/>
    </source>
</evidence>
<sequence length="1037" mass="106200">MNPQSTGPAIVTEITGEVIAVAPDGSTRPLEEGGQLLPGETIQGVDGGQAVIRTASGEIVLVSNNYLYQPVQAVLQPEIQQASQETVEEVTTESQEVIESPPATEPVPDTSSPSSESSDGGGNSELSRAGSTPILSPAVNFLTPAGDTLSDADSTPQSRPLSFNAYGGHNSDISISSGVSESDLSQPRSLTSTSGSSAPVTAPEPEPVMTLRNDSGDVRIGAQLLNQTGLLGNDSLPEGARITAVNGVTIPKNGEVLIQTTLGGLTVSSSGSYSYNSNSFDPATVDSLEDNFTYTVTASDGTQESASLTLSLHETYNHLPELENHELNVAFSQSSSTVSAQPAGLLGMVVDQDGDTTSITIVNGAVAASGTTSISGQYGTLIIAADGTYSYVPLNSATQGGTDTFTYTVSDGHGTVTANLAVNVLANDFATHDTATIYESEANGSTILVYDNEGNRLLAFDTATGGSRVLFSGTPNFQDVTVGTNNVVYGATNDAIYTINIANGTATSLVNHTVAGTVEGITMSSTGVLYAVNSNGVLSSIDVSSGLTTAVGNVSGTPVGGITWHNGEIYMVLNNSVSGENWLTRVDVSSSLVTPIAQVDDPYTAFASINGQLSAVDADGQTFQINPQTGAATELSSTVGEDVTGASQLAFGQVTGNVITNDTGAVRVTAVSGADGLSSSTNISGETIVRGQFGELKINADGSYTYHLDNNSPALAEVDLNETVNDRFVYMAVNNHGGTAQSVLSVNINGATDVSAAHVPTFSDTQHAYVFHGGSESQPLGFTVDSGANNQRITGITITGHGDASITSPTTLTDAGSVTTSNNSWSWSASSGNNAGLESLNARNAGLTLSNVTSNSSNDLHIEVTVTEYDANGVATSSWTSTVPYDAKLVHIDQTVIGDSANNTLTGNTTDDEIIGGGGNDILTGGGGIDVFTLNASDVGTTTAPAVDRVMDFALGMQGDVLNIADLIPNTVSADNLDQYLSFNFENGSTTIGISSSANGEAVQQIVLQNVDLSAALGTADTSVLINNLTDNGNLMT</sequence>
<feature type="compositionally biased region" description="Polar residues" evidence="2">
    <location>
        <begin position="151"/>
        <end position="161"/>
    </location>
</feature>
<proteinExistence type="predicted"/>
<dbReference type="Gene3D" id="2.60.40.3440">
    <property type="match status" value="1"/>
</dbReference>
<dbReference type="SUPFAM" id="SSF51120">
    <property type="entry name" value="beta-Roll"/>
    <property type="match status" value="1"/>
</dbReference>
<dbReference type="NCBIfam" id="TIGR01965">
    <property type="entry name" value="VCBS_repeat"/>
    <property type="match status" value="2"/>
</dbReference>
<name>A0ABT0PAU6_9GAMM</name>
<dbReference type="InterPro" id="IPR010221">
    <property type="entry name" value="VCBS_dom"/>
</dbReference>
<dbReference type="InterPro" id="IPR019960">
    <property type="entry name" value="T1SS_VCA0849"/>
</dbReference>
<dbReference type="EMBL" id="JAMFLX010000001">
    <property type="protein sequence ID" value="MCL6268388.1"/>
    <property type="molecule type" value="Genomic_DNA"/>
</dbReference>
<dbReference type="InterPro" id="IPR011049">
    <property type="entry name" value="Serralysin-like_metalloprot_C"/>
</dbReference>
<protein>
    <submittedName>
        <fullName evidence="4">VCBS domain-containing protein</fullName>
    </submittedName>
</protein>
<dbReference type="Pfam" id="PF00353">
    <property type="entry name" value="HemolysinCabind"/>
    <property type="match status" value="1"/>
</dbReference>
<feature type="compositionally biased region" description="Polar residues" evidence="2">
    <location>
        <begin position="186"/>
        <end position="199"/>
    </location>
</feature>
<evidence type="ECO:0000256" key="2">
    <source>
        <dbReference type="SAM" id="MobiDB-lite"/>
    </source>
</evidence>